<comment type="caution">
    <text evidence="2">The sequence shown here is derived from an EMBL/GenBank/DDBJ whole genome shotgun (WGS) entry which is preliminary data.</text>
</comment>
<evidence type="ECO:0000313" key="2">
    <source>
        <dbReference type="EMBL" id="PTB20283.1"/>
    </source>
</evidence>
<organism evidence="2 3">
    <name type="scientific">Trinickia symbiotica</name>
    <dbReference type="NCBI Taxonomy" id="863227"/>
    <lineage>
        <taxon>Bacteria</taxon>
        <taxon>Pseudomonadati</taxon>
        <taxon>Pseudomonadota</taxon>
        <taxon>Betaproteobacteria</taxon>
        <taxon>Burkholderiales</taxon>
        <taxon>Burkholderiaceae</taxon>
        <taxon>Trinickia</taxon>
    </lineage>
</organism>
<feature type="domain" description="Peptidase C51" evidence="1">
    <location>
        <begin position="146"/>
        <end position="230"/>
    </location>
</feature>
<dbReference type="EMBL" id="PYUC01000006">
    <property type="protein sequence ID" value="PTB20283.1"/>
    <property type="molecule type" value="Genomic_DNA"/>
</dbReference>
<dbReference type="Pfam" id="PF05257">
    <property type="entry name" value="CHAP"/>
    <property type="match status" value="1"/>
</dbReference>
<dbReference type="InterPro" id="IPR007921">
    <property type="entry name" value="CHAP_dom"/>
</dbReference>
<name>A0A2T3XUS9_9BURK</name>
<protein>
    <recommendedName>
        <fullName evidence="1">Peptidase C51 domain-containing protein</fullName>
    </recommendedName>
</protein>
<proteinExistence type="predicted"/>
<reference evidence="2 3" key="1">
    <citation type="submission" date="2018-03" db="EMBL/GenBank/DDBJ databases">
        <title>Whole genome analyses suggest that Burkholderia sensu lato contains two further novel genera in the rhizoxinica-symbiotica group Mycetohabitans gen. nov., and Trinickia gen. nov.: implications for the evolution of diazotrophy and nodulation in the Burkholderiaceae.</title>
        <authorList>
            <person name="Estrada De Los Santos P."/>
            <person name="Palmer M."/>
            <person name="Chavez-Ramirez B."/>
            <person name="Steenkamp E.T."/>
            <person name="Hirsch A.M."/>
            <person name="Manyaka P."/>
            <person name="Maluk M."/>
            <person name="Lafos M."/>
            <person name="Crook M."/>
            <person name="Gross E."/>
            <person name="Simon M.F."/>
            <person name="Bueno Dos Reis Junior F."/>
            <person name="Poole P.S."/>
            <person name="Venter S.N."/>
            <person name="James E.K."/>
        </authorList>
    </citation>
    <scope>NUCLEOTIDE SEQUENCE [LARGE SCALE GENOMIC DNA]</scope>
    <source>
        <strain evidence="2 3">JPY-366</strain>
    </source>
</reference>
<dbReference type="Proteomes" id="UP000240638">
    <property type="component" value="Unassembled WGS sequence"/>
</dbReference>
<evidence type="ECO:0000313" key="3">
    <source>
        <dbReference type="Proteomes" id="UP000240638"/>
    </source>
</evidence>
<dbReference type="AlphaFoldDB" id="A0A2T3XUS9"/>
<sequence length="273" mass="30501">MAAVRVPAQQLGVQFGPVHRWEKAMTSRRKFVCSAGTAVAAILLRKLSLATKPQDEMLSPLIYPIFEAVYSPRVQGFLPPTGDEKEKVTKIVNATPTGPRPIDVAQYFVDRFFVHDPMVISQWPAPQPWNPLIVQFFSATSSPANNDTVPWCAAFANWCLKRSNRPFTNSASSQTFLATTMFETIDAPSEGDLVVFTCYRKDNGESLNLGHVAFFKKKNDDLTFDVVGGNQSGTSPSMICLKTYPYAPFESRRMVGKKYVPVLYKINKYLKVT</sequence>
<accession>A0A2T3XUS9</accession>
<evidence type="ECO:0000259" key="1">
    <source>
        <dbReference type="Pfam" id="PF05257"/>
    </source>
</evidence>
<gene>
    <name evidence="2" type="ORF">C9I57_14550</name>
</gene>